<dbReference type="EMBL" id="CP073041">
    <property type="protein sequence ID" value="UXE64306.1"/>
    <property type="molecule type" value="Genomic_DNA"/>
</dbReference>
<sequence>MISSQVLEQLEQLPESLQVEVLHYAEYLSSKYQKTSDMDYLNSIPGYVDSIEEVIKSPRSEWVNATELGL</sequence>
<dbReference type="InterPro" id="IPR018739">
    <property type="entry name" value="DUF2281"/>
</dbReference>
<evidence type="ECO:0000259" key="1">
    <source>
        <dbReference type="Pfam" id="PF10047"/>
    </source>
</evidence>
<protein>
    <submittedName>
        <fullName evidence="2">DUF2281 domain-containing protein</fullName>
    </submittedName>
</protein>
<evidence type="ECO:0000313" key="2">
    <source>
        <dbReference type="EMBL" id="UXE64306.1"/>
    </source>
</evidence>
<dbReference type="KEGG" id="wna:KA717_18575"/>
<dbReference type="Pfam" id="PF10047">
    <property type="entry name" value="DUF2281"/>
    <property type="match status" value="1"/>
</dbReference>
<dbReference type="AlphaFoldDB" id="A0A977L2C5"/>
<feature type="domain" description="DUF2281" evidence="1">
    <location>
        <begin position="6"/>
        <end position="37"/>
    </location>
</feature>
<reference evidence="2" key="1">
    <citation type="submission" date="2021-04" db="EMBL/GenBank/DDBJ databases">
        <title>Genome sequence of Woronichinia naegeliana from Washington state freshwater lake bloom.</title>
        <authorList>
            <person name="Dreher T.W."/>
        </authorList>
    </citation>
    <scope>NUCLEOTIDE SEQUENCE</scope>
    <source>
        <strain evidence="2">WA131</strain>
    </source>
</reference>
<name>A0A977L2C5_9CYAN</name>
<accession>A0A977L2C5</accession>
<dbReference type="Proteomes" id="UP001065613">
    <property type="component" value="Chromosome"/>
</dbReference>
<gene>
    <name evidence="2" type="ORF">KA717_18575</name>
</gene>
<proteinExistence type="predicted"/>
<organism evidence="2">
    <name type="scientific">Woronichinia naegeliana WA131</name>
    <dbReference type="NCBI Taxonomy" id="2824559"/>
    <lineage>
        <taxon>Bacteria</taxon>
        <taxon>Bacillati</taxon>
        <taxon>Cyanobacteriota</taxon>
        <taxon>Cyanophyceae</taxon>
        <taxon>Synechococcales</taxon>
        <taxon>Coelosphaeriaceae</taxon>
        <taxon>Woronichinia</taxon>
    </lineage>
</organism>